<dbReference type="STRING" id="1088818.A0A2I0BAW2"/>
<evidence type="ECO:0000313" key="9">
    <source>
        <dbReference type="Proteomes" id="UP000236161"/>
    </source>
</evidence>
<evidence type="ECO:0000256" key="4">
    <source>
        <dbReference type="ARBA" id="ARBA00023163"/>
    </source>
</evidence>
<dbReference type="GO" id="GO:0005634">
    <property type="term" value="C:nucleus"/>
    <property type="evidence" value="ECO:0007669"/>
    <property type="project" value="UniProtKB-SubCell"/>
</dbReference>
<evidence type="ECO:0000256" key="5">
    <source>
        <dbReference type="ARBA" id="ARBA00023242"/>
    </source>
</evidence>
<dbReference type="GO" id="GO:0003700">
    <property type="term" value="F:DNA-binding transcription factor activity"/>
    <property type="evidence" value="ECO:0007669"/>
    <property type="project" value="InterPro"/>
</dbReference>
<keyword evidence="5" id="KW-0539">Nucleus</keyword>
<feature type="compositionally biased region" description="Low complexity" evidence="6">
    <location>
        <begin position="72"/>
        <end position="95"/>
    </location>
</feature>
<dbReference type="InterPro" id="IPR036576">
    <property type="entry name" value="WRKY_dom_sf"/>
</dbReference>
<proteinExistence type="predicted"/>
<feature type="domain" description="WRKY" evidence="7">
    <location>
        <begin position="134"/>
        <end position="199"/>
    </location>
</feature>
<organism evidence="8 9">
    <name type="scientific">Apostasia shenzhenica</name>
    <dbReference type="NCBI Taxonomy" id="1088818"/>
    <lineage>
        <taxon>Eukaryota</taxon>
        <taxon>Viridiplantae</taxon>
        <taxon>Streptophyta</taxon>
        <taxon>Embryophyta</taxon>
        <taxon>Tracheophyta</taxon>
        <taxon>Spermatophyta</taxon>
        <taxon>Magnoliopsida</taxon>
        <taxon>Liliopsida</taxon>
        <taxon>Asparagales</taxon>
        <taxon>Orchidaceae</taxon>
        <taxon>Apostasioideae</taxon>
        <taxon>Apostasia</taxon>
    </lineage>
</organism>
<evidence type="ECO:0000259" key="7">
    <source>
        <dbReference type="PROSITE" id="PS50811"/>
    </source>
</evidence>
<dbReference type="InterPro" id="IPR003657">
    <property type="entry name" value="WRKY_dom"/>
</dbReference>
<evidence type="ECO:0000256" key="1">
    <source>
        <dbReference type="ARBA" id="ARBA00004123"/>
    </source>
</evidence>
<dbReference type="SMART" id="SM00774">
    <property type="entry name" value="WRKY"/>
    <property type="match status" value="1"/>
</dbReference>
<dbReference type="PANTHER" id="PTHR31221:SF334">
    <property type="entry name" value="WRKY TRANSCRIPTION FACTOR 57-RELATED"/>
    <property type="match status" value="1"/>
</dbReference>
<feature type="region of interest" description="Disordered" evidence="6">
    <location>
        <begin position="56"/>
        <end position="123"/>
    </location>
</feature>
<dbReference type="Gene3D" id="2.20.25.80">
    <property type="entry name" value="WRKY domain"/>
    <property type="match status" value="1"/>
</dbReference>
<dbReference type="GO" id="GO:0043565">
    <property type="term" value="F:sequence-specific DNA binding"/>
    <property type="evidence" value="ECO:0007669"/>
    <property type="project" value="InterPro"/>
</dbReference>
<evidence type="ECO:0000256" key="3">
    <source>
        <dbReference type="ARBA" id="ARBA00023125"/>
    </source>
</evidence>
<dbReference type="Proteomes" id="UP000236161">
    <property type="component" value="Unassembled WGS sequence"/>
</dbReference>
<dbReference type="Pfam" id="PF03106">
    <property type="entry name" value="WRKY"/>
    <property type="match status" value="1"/>
</dbReference>
<sequence>MEDDKISSIAESSNWNFSGDGGGGFAYLCGVGDSREIVGGIMDDLGWITRRVREEDVAAGPASLAQPDLREASGSAAARSSAASGSGDVASSSSSEGPPADTGDKLPADSASNKSAKKSQKRLRQQRFAFMTRSEIDHLEDGYRWRKYGQKAVKNSPFPRSYYRCTNNKCTVKKRVERSSEDPSIVITTYEGQHCHHTVTFPRSGAAIGLQYPHINTTALAEQLALSTHSQYLSTTCLNPPQMHQLTPSLPSVPELSRTTAPSDDGLLGDVVPPEMRSR</sequence>
<dbReference type="PANTHER" id="PTHR31221">
    <property type="entry name" value="WRKY TRANSCRIPTION FACTOR PROTEIN 1-RELATED"/>
    <property type="match status" value="1"/>
</dbReference>
<dbReference type="OrthoDB" id="771376at2759"/>
<keyword evidence="3" id="KW-0238">DNA-binding</keyword>
<dbReference type="SUPFAM" id="SSF118290">
    <property type="entry name" value="WRKY DNA-binding domain"/>
    <property type="match status" value="1"/>
</dbReference>
<gene>
    <name evidence="8" type="primary">WRKY57</name>
    <name evidence="8" type="ORF">AXF42_Ash011546</name>
</gene>
<reference evidence="8 9" key="1">
    <citation type="journal article" date="2017" name="Nature">
        <title>The Apostasia genome and the evolution of orchids.</title>
        <authorList>
            <person name="Zhang G.Q."/>
            <person name="Liu K.W."/>
            <person name="Li Z."/>
            <person name="Lohaus R."/>
            <person name="Hsiao Y.Y."/>
            <person name="Niu S.C."/>
            <person name="Wang J.Y."/>
            <person name="Lin Y.C."/>
            <person name="Xu Q."/>
            <person name="Chen L.J."/>
            <person name="Yoshida K."/>
            <person name="Fujiwara S."/>
            <person name="Wang Z.W."/>
            <person name="Zhang Y.Q."/>
            <person name="Mitsuda N."/>
            <person name="Wang M."/>
            <person name="Liu G.H."/>
            <person name="Pecoraro L."/>
            <person name="Huang H.X."/>
            <person name="Xiao X.J."/>
            <person name="Lin M."/>
            <person name="Wu X.Y."/>
            <person name="Wu W.L."/>
            <person name="Chen Y.Y."/>
            <person name="Chang S.B."/>
            <person name="Sakamoto S."/>
            <person name="Ohme-Takagi M."/>
            <person name="Yagi M."/>
            <person name="Zeng S.J."/>
            <person name="Shen C.Y."/>
            <person name="Yeh C.M."/>
            <person name="Luo Y.B."/>
            <person name="Tsai W.C."/>
            <person name="Van de Peer Y."/>
            <person name="Liu Z.J."/>
        </authorList>
    </citation>
    <scope>NUCLEOTIDE SEQUENCE [LARGE SCALE GENOMIC DNA]</scope>
    <source>
        <strain evidence="9">cv. Shenzhen</strain>
        <tissue evidence="8">Stem</tissue>
    </source>
</reference>
<evidence type="ECO:0000256" key="2">
    <source>
        <dbReference type="ARBA" id="ARBA00023015"/>
    </source>
</evidence>
<keyword evidence="9" id="KW-1185">Reference proteome</keyword>
<evidence type="ECO:0000313" key="8">
    <source>
        <dbReference type="EMBL" id="PKA64944.1"/>
    </source>
</evidence>
<comment type="subcellular location">
    <subcellularLocation>
        <location evidence="1">Nucleus</location>
    </subcellularLocation>
</comment>
<protein>
    <submittedName>
        <fullName evidence="8">Putative WRKY transcription factor 57</fullName>
    </submittedName>
</protein>
<name>A0A2I0BAW2_9ASPA</name>
<accession>A0A2I0BAW2</accession>
<dbReference type="InterPro" id="IPR044810">
    <property type="entry name" value="WRKY_plant"/>
</dbReference>
<dbReference type="PROSITE" id="PS50811">
    <property type="entry name" value="WRKY"/>
    <property type="match status" value="1"/>
</dbReference>
<dbReference type="EMBL" id="KZ451899">
    <property type="protein sequence ID" value="PKA64944.1"/>
    <property type="molecule type" value="Genomic_DNA"/>
</dbReference>
<keyword evidence="2" id="KW-0805">Transcription regulation</keyword>
<evidence type="ECO:0000256" key="6">
    <source>
        <dbReference type="SAM" id="MobiDB-lite"/>
    </source>
</evidence>
<dbReference type="AlphaFoldDB" id="A0A2I0BAW2"/>
<dbReference type="FunFam" id="2.20.25.80:FF:000003">
    <property type="entry name" value="WRKY transcription factor 57"/>
    <property type="match status" value="1"/>
</dbReference>
<keyword evidence="4" id="KW-0804">Transcription</keyword>
<feature type="region of interest" description="Disordered" evidence="6">
    <location>
        <begin position="243"/>
        <end position="279"/>
    </location>
</feature>